<keyword evidence="21" id="KW-1185">Reference proteome</keyword>
<dbReference type="NCBIfam" id="NF004978">
    <property type="entry name" value="PRK06354.1"/>
    <property type="match status" value="1"/>
</dbReference>
<evidence type="ECO:0000259" key="19">
    <source>
        <dbReference type="Pfam" id="PF02887"/>
    </source>
</evidence>
<dbReference type="PROSITE" id="PS00110">
    <property type="entry name" value="PYRUVATE_KINASE"/>
    <property type="match status" value="1"/>
</dbReference>
<keyword evidence="7 17" id="KW-0808">Transferase</keyword>
<accession>A0A926E3Y9</accession>
<evidence type="ECO:0000256" key="13">
    <source>
        <dbReference type="ARBA" id="ARBA00022958"/>
    </source>
</evidence>
<dbReference type="GO" id="GO:0005524">
    <property type="term" value="F:ATP binding"/>
    <property type="evidence" value="ECO:0007669"/>
    <property type="project" value="UniProtKB-KW"/>
</dbReference>
<dbReference type="InterPro" id="IPR036918">
    <property type="entry name" value="Pyrv_Knase_C_sf"/>
</dbReference>
<dbReference type="GO" id="GO:0000287">
    <property type="term" value="F:magnesium ion binding"/>
    <property type="evidence" value="ECO:0007669"/>
    <property type="project" value="UniProtKB-UniRule"/>
</dbReference>
<dbReference type="SUPFAM" id="SSF50800">
    <property type="entry name" value="PK beta-barrel domain-like"/>
    <property type="match status" value="1"/>
</dbReference>
<dbReference type="Gene3D" id="3.20.20.60">
    <property type="entry name" value="Phosphoenolpyruvate-binding domains"/>
    <property type="match status" value="1"/>
</dbReference>
<keyword evidence="14 17" id="KW-0324">Glycolysis</keyword>
<dbReference type="NCBIfam" id="TIGR01064">
    <property type="entry name" value="pyruv_kin"/>
    <property type="match status" value="1"/>
</dbReference>
<evidence type="ECO:0000256" key="1">
    <source>
        <dbReference type="ARBA" id="ARBA00001946"/>
    </source>
</evidence>
<keyword evidence="8" id="KW-0479">Metal-binding</keyword>
<dbReference type="EMBL" id="JACRTA010000001">
    <property type="protein sequence ID" value="MBC8567365.1"/>
    <property type="molecule type" value="Genomic_DNA"/>
</dbReference>
<dbReference type="Gene3D" id="2.40.33.10">
    <property type="entry name" value="PK beta-barrel domain-like"/>
    <property type="match status" value="1"/>
</dbReference>
<dbReference type="GO" id="GO:0004743">
    <property type="term" value="F:pyruvate kinase activity"/>
    <property type="evidence" value="ECO:0007669"/>
    <property type="project" value="UniProtKB-UniRule"/>
</dbReference>
<evidence type="ECO:0000256" key="9">
    <source>
        <dbReference type="ARBA" id="ARBA00022741"/>
    </source>
</evidence>
<evidence type="ECO:0000256" key="5">
    <source>
        <dbReference type="ARBA" id="ARBA00012142"/>
    </source>
</evidence>
<keyword evidence="10 17" id="KW-0418">Kinase</keyword>
<feature type="domain" description="Pyruvate kinase C-terminal" evidence="19">
    <location>
        <begin position="358"/>
        <end position="470"/>
    </location>
</feature>
<evidence type="ECO:0000256" key="8">
    <source>
        <dbReference type="ARBA" id="ARBA00022723"/>
    </source>
</evidence>
<dbReference type="Pfam" id="PF02887">
    <property type="entry name" value="PK_C"/>
    <property type="match status" value="1"/>
</dbReference>
<proteinExistence type="inferred from homology"/>
<comment type="similarity">
    <text evidence="4 17">Belongs to the pyruvate kinase family.</text>
</comment>
<evidence type="ECO:0000256" key="17">
    <source>
        <dbReference type="RuleBase" id="RU000504"/>
    </source>
</evidence>
<dbReference type="GO" id="GO:0016301">
    <property type="term" value="F:kinase activity"/>
    <property type="evidence" value="ECO:0007669"/>
    <property type="project" value="UniProtKB-KW"/>
</dbReference>
<keyword evidence="12 17" id="KW-0460">Magnesium</keyword>
<organism evidence="20 21">
    <name type="scientific">Lentihominibacter hominis</name>
    <dbReference type="NCBI Taxonomy" id="2763645"/>
    <lineage>
        <taxon>Bacteria</taxon>
        <taxon>Bacillati</taxon>
        <taxon>Bacillota</taxon>
        <taxon>Clostridia</taxon>
        <taxon>Peptostreptococcales</taxon>
        <taxon>Anaerovoracaceae</taxon>
        <taxon>Lentihominibacter</taxon>
    </lineage>
</organism>
<evidence type="ECO:0000256" key="12">
    <source>
        <dbReference type="ARBA" id="ARBA00022842"/>
    </source>
</evidence>
<comment type="pathway">
    <text evidence="3 17">Carbohydrate degradation; glycolysis; pyruvate from D-glyceraldehyde 3-phosphate: step 5/5.</text>
</comment>
<evidence type="ECO:0000256" key="4">
    <source>
        <dbReference type="ARBA" id="ARBA00008663"/>
    </source>
</evidence>
<dbReference type="AlphaFoldDB" id="A0A926E3Y9"/>
<comment type="catalytic activity">
    <reaction evidence="17">
        <text>pyruvate + ATP = phosphoenolpyruvate + ADP + H(+)</text>
        <dbReference type="Rhea" id="RHEA:18157"/>
        <dbReference type="ChEBI" id="CHEBI:15361"/>
        <dbReference type="ChEBI" id="CHEBI:15378"/>
        <dbReference type="ChEBI" id="CHEBI:30616"/>
        <dbReference type="ChEBI" id="CHEBI:58702"/>
        <dbReference type="ChEBI" id="CHEBI:456216"/>
        <dbReference type="EC" id="2.7.1.40"/>
    </reaction>
</comment>
<evidence type="ECO:0000313" key="20">
    <source>
        <dbReference type="EMBL" id="MBC8567365.1"/>
    </source>
</evidence>
<dbReference type="InterPro" id="IPR011037">
    <property type="entry name" value="Pyrv_Knase-like_insert_dom_sf"/>
</dbReference>
<evidence type="ECO:0000256" key="16">
    <source>
        <dbReference type="NCBIfam" id="TIGR01064"/>
    </source>
</evidence>
<dbReference type="Pfam" id="PF00224">
    <property type="entry name" value="PK"/>
    <property type="match status" value="1"/>
</dbReference>
<dbReference type="InterPro" id="IPR040442">
    <property type="entry name" value="Pyrv_kinase-like_dom_sf"/>
</dbReference>
<keyword evidence="15 20" id="KW-0670">Pyruvate</keyword>
<sequence length="474" mass="51582">MLKKTKIICTLGPASKDEKTIKAMLEAGMNVARLNFSHGTHEDHKKTIEVFRKVRDGMGLPAAVMLDTKGPEIRIGDFLNGSEILKKGDHFTLTSEKCMGTLDRVSVTYKALPSQVETGTVILIDDGRVKLKVIQTTDTDVVCEVTEGGKVSNRKGVNIPNKSLDLEYISEADRNDILFGIKMDVDYVAASFVRSGKDVEALRKLLNDNDGEKIKIISKIENMEGIENFGEILELSDGIMVARGDMGVEVDFEKLPGIQKKFIKECCKAGKPVITATQMLESMTSSTSPTRAEITDVANAVFDGTSAVMLSGESAAGKYPVETVQTMAKIVYQAEKDAEDVNQYKFLEVESDEKDIANAIGHAACTTAKDIKASVIMAVTTSGYTAEMMSKYKPVEPIIAATPKKKTFHQQALTRGVFPILTELSNDWNDLMDEATAEAKQAGFVKKGEAVVFSAGMPLQVSGTTNLIVVRVVE</sequence>
<gene>
    <name evidence="20" type="primary">pyk</name>
    <name evidence="20" type="ORF">H8692_01120</name>
</gene>
<reference evidence="20" key="1">
    <citation type="submission" date="2020-08" db="EMBL/GenBank/DDBJ databases">
        <title>Genome public.</title>
        <authorList>
            <person name="Liu C."/>
            <person name="Sun Q."/>
        </authorList>
    </citation>
    <scope>NUCLEOTIDE SEQUENCE</scope>
    <source>
        <strain evidence="20">NSJ-24</strain>
    </source>
</reference>
<dbReference type="SUPFAM" id="SSF52935">
    <property type="entry name" value="PK C-terminal domain-like"/>
    <property type="match status" value="1"/>
</dbReference>
<comment type="caution">
    <text evidence="20">The sequence shown here is derived from an EMBL/GenBank/DDBJ whole genome shotgun (WGS) entry which is preliminary data.</text>
</comment>
<evidence type="ECO:0000256" key="6">
    <source>
        <dbReference type="ARBA" id="ARBA00018587"/>
    </source>
</evidence>
<evidence type="ECO:0000313" key="21">
    <source>
        <dbReference type="Proteomes" id="UP000610862"/>
    </source>
</evidence>
<keyword evidence="9" id="KW-0547">Nucleotide-binding</keyword>
<dbReference type="GO" id="GO:0030955">
    <property type="term" value="F:potassium ion binding"/>
    <property type="evidence" value="ECO:0007669"/>
    <property type="project" value="UniProtKB-UniRule"/>
</dbReference>
<dbReference type="FunFam" id="3.20.20.60:FF:000025">
    <property type="entry name" value="Pyruvate kinase"/>
    <property type="match status" value="1"/>
</dbReference>
<dbReference type="InterPro" id="IPR018209">
    <property type="entry name" value="Pyrv_Knase_AS"/>
</dbReference>
<evidence type="ECO:0000256" key="11">
    <source>
        <dbReference type="ARBA" id="ARBA00022840"/>
    </source>
</evidence>
<dbReference type="RefSeq" id="WP_177269244.1">
    <property type="nucleotide sequence ID" value="NZ_JACRTA010000001.1"/>
</dbReference>
<dbReference type="FunFam" id="2.40.33.10:FF:000001">
    <property type="entry name" value="Pyruvate kinase"/>
    <property type="match status" value="1"/>
</dbReference>
<dbReference type="InterPro" id="IPR015813">
    <property type="entry name" value="Pyrv/PenolPyrv_kinase-like_dom"/>
</dbReference>
<protein>
    <recommendedName>
        <fullName evidence="6 16">Pyruvate kinase</fullName>
        <ecNumber evidence="5 16">2.7.1.40</ecNumber>
    </recommendedName>
</protein>
<evidence type="ECO:0000256" key="7">
    <source>
        <dbReference type="ARBA" id="ARBA00022679"/>
    </source>
</evidence>
<evidence type="ECO:0000256" key="3">
    <source>
        <dbReference type="ARBA" id="ARBA00004997"/>
    </source>
</evidence>
<dbReference type="SUPFAM" id="SSF51621">
    <property type="entry name" value="Phosphoenolpyruvate/pyruvate domain"/>
    <property type="match status" value="1"/>
</dbReference>
<evidence type="ECO:0000256" key="14">
    <source>
        <dbReference type="ARBA" id="ARBA00023152"/>
    </source>
</evidence>
<dbReference type="InterPro" id="IPR001697">
    <property type="entry name" value="Pyr_Knase"/>
</dbReference>
<name>A0A926E3Y9_9FIRM</name>
<feature type="domain" description="Pyruvate kinase barrel" evidence="18">
    <location>
        <begin position="3"/>
        <end position="324"/>
    </location>
</feature>
<comment type="cofactor">
    <cofactor evidence="1">
        <name>Mg(2+)</name>
        <dbReference type="ChEBI" id="CHEBI:18420"/>
    </cofactor>
</comment>
<evidence type="ECO:0000256" key="2">
    <source>
        <dbReference type="ARBA" id="ARBA00001958"/>
    </source>
</evidence>
<dbReference type="EC" id="2.7.1.40" evidence="5 16"/>
<dbReference type="NCBIfam" id="NF004491">
    <property type="entry name" value="PRK05826.1"/>
    <property type="match status" value="1"/>
</dbReference>
<dbReference type="InterPro" id="IPR015793">
    <property type="entry name" value="Pyrv_Knase_brl"/>
</dbReference>
<evidence type="ECO:0000259" key="18">
    <source>
        <dbReference type="Pfam" id="PF00224"/>
    </source>
</evidence>
<dbReference type="InterPro" id="IPR015795">
    <property type="entry name" value="Pyrv_Knase_C"/>
</dbReference>
<evidence type="ECO:0000256" key="15">
    <source>
        <dbReference type="ARBA" id="ARBA00023317"/>
    </source>
</evidence>
<dbReference type="Proteomes" id="UP000610862">
    <property type="component" value="Unassembled WGS sequence"/>
</dbReference>
<dbReference type="PANTHER" id="PTHR11817">
    <property type="entry name" value="PYRUVATE KINASE"/>
    <property type="match status" value="1"/>
</dbReference>
<dbReference type="PRINTS" id="PR01050">
    <property type="entry name" value="PYRUVTKNASE"/>
</dbReference>
<keyword evidence="11" id="KW-0067">ATP-binding</keyword>
<dbReference type="Gene3D" id="3.40.1380.20">
    <property type="entry name" value="Pyruvate kinase, C-terminal domain"/>
    <property type="match status" value="1"/>
</dbReference>
<evidence type="ECO:0000256" key="10">
    <source>
        <dbReference type="ARBA" id="ARBA00022777"/>
    </source>
</evidence>
<keyword evidence="13" id="KW-0630">Potassium</keyword>
<comment type="cofactor">
    <cofactor evidence="2">
        <name>K(+)</name>
        <dbReference type="ChEBI" id="CHEBI:29103"/>
    </cofactor>
</comment>
<dbReference type="InterPro" id="IPR015806">
    <property type="entry name" value="Pyrv_Knase_insert_dom_sf"/>
</dbReference>